<dbReference type="PANTHER" id="PTHR13799">
    <property type="entry name" value="NGG1 INTERACTING FACTOR 3"/>
    <property type="match status" value="1"/>
</dbReference>
<dbReference type="eggNOG" id="COG0327">
    <property type="taxonomic scope" value="Bacteria"/>
</dbReference>
<reference evidence="6 7" key="2">
    <citation type="submission" date="2008-10" db="EMBL/GenBank/DDBJ databases">
        <authorList>
            <person name="Fulton L."/>
            <person name="Clifton S."/>
            <person name="Fulton B."/>
            <person name="Xu J."/>
            <person name="Minx P."/>
            <person name="Pepin K.H."/>
            <person name="Johnson M."/>
            <person name="Thiruvilangam P."/>
            <person name="Bhonagiri V."/>
            <person name="Nash W.E."/>
            <person name="Mardis E.R."/>
            <person name="Wilson R.K."/>
        </authorList>
    </citation>
    <scope>NUCLEOTIDE SEQUENCE [LARGE SCALE GENOMIC DNA]</scope>
    <source>
        <strain evidence="6 7">DSM 13279</strain>
    </source>
</reference>
<evidence type="ECO:0000256" key="1">
    <source>
        <dbReference type="ARBA" id="ARBA00006964"/>
    </source>
</evidence>
<dbReference type="STRING" id="445975.COLSTE_01578"/>
<dbReference type="GO" id="GO:0005737">
    <property type="term" value="C:cytoplasm"/>
    <property type="evidence" value="ECO:0007669"/>
    <property type="project" value="TreeGrafter"/>
</dbReference>
<proteinExistence type="inferred from homology"/>
<dbReference type="GO" id="GO:0046872">
    <property type="term" value="F:metal ion binding"/>
    <property type="evidence" value="ECO:0007669"/>
    <property type="project" value="UniProtKB-KW"/>
</dbReference>
<dbReference type="SUPFAM" id="SSF102705">
    <property type="entry name" value="NIF3 (NGG1p interacting factor 3)-like"/>
    <property type="match status" value="1"/>
</dbReference>
<keyword evidence="7" id="KW-1185">Reference proteome</keyword>
<evidence type="ECO:0000256" key="4">
    <source>
        <dbReference type="ARBA" id="ARBA00022723"/>
    </source>
</evidence>
<dbReference type="OrthoDB" id="9795763at2"/>
<dbReference type="EMBL" id="ABXJ01000083">
    <property type="protein sequence ID" value="EEA90227.1"/>
    <property type="molecule type" value="Genomic_DNA"/>
</dbReference>
<evidence type="ECO:0000256" key="3">
    <source>
        <dbReference type="ARBA" id="ARBA00022112"/>
    </source>
</evidence>
<feature type="binding site" evidence="5">
    <location>
        <position position="107"/>
    </location>
    <ligand>
        <name>a divalent metal cation</name>
        <dbReference type="ChEBI" id="CHEBI:60240"/>
        <label>1</label>
    </ligand>
</feature>
<protein>
    <recommendedName>
        <fullName evidence="3">GTP cyclohydrolase 1 type 2 homolog</fullName>
    </recommendedName>
</protein>
<dbReference type="HOGENOM" id="CLU_037423_2_0_11"/>
<evidence type="ECO:0000313" key="7">
    <source>
        <dbReference type="Proteomes" id="UP000003560"/>
    </source>
</evidence>
<comment type="subunit">
    <text evidence="2">Homohexamer.</text>
</comment>
<sequence length="268" mass="28620">MNVGELERALFEAFPARDAEPWDRVGLSVGDPDAEVAGVACALDATVASLDEAVRRGANVLVTHHPVYLSAPDRFCPAAPGRPSSSATVFEAARRGVSIISMHTNLDRSCAARTLLPRLMGLAARTSLEWAEEPERTGIGGICETDPITVKELALRAQEAFATCAQAWGRPDALVRRIAFVGGSLGDFGELALEHGCDAVVTGELGYHRAQDLALRGLSVVLLGHDRIEQPFCRILADATAHAGVAQDRIHIIPLPQQWWVPSQGGHA</sequence>
<accession>B6GBW3</accession>
<dbReference type="GeneID" id="98003294"/>
<evidence type="ECO:0000256" key="5">
    <source>
        <dbReference type="PIRSR" id="PIRSR602678-1"/>
    </source>
</evidence>
<name>B6GBW3_9ACTN</name>
<feature type="binding site" evidence="5">
    <location>
        <position position="225"/>
    </location>
    <ligand>
        <name>a divalent metal cation</name>
        <dbReference type="ChEBI" id="CHEBI:60240"/>
        <label>1</label>
    </ligand>
</feature>
<dbReference type="AlphaFoldDB" id="B6GBW3"/>
<dbReference type="Gene3D" id="3.40.1390.30">
    <property type="entry name" value="NIF3 (NGG1p interacting factor 3)-like"/>
    <property type="match status" value="2"/>
</dbReference>
<gene>
    <name evidence="6" type="ORF">COLSTE_01578</name>
</gene>
<feature type="binding site" evidence="5">
    <location>
        <position position="64"/>
    </location>
    <ligand>
        <name>a divalent metal cation</name>
        <dbReference type="ChEBI" id="CHEBI:60240"/>
        <label>2</label>
    </ligand>
</feature>
<organism evidence="6 7">
    <name type="scientific">Collinsella stercoris DSM 13279</name>
    <dbReference type="NCBI Taxonomy" id="445975"/>
    <lineage>
        <taxon>Bacteria</taxon>
        <taxon>Bacillati</taxon>
        <taxon>Actinomycetota</taxon>
        <taxon>Coriobacteriia</taxon>
        <taxon>Coriobacteriales</taxon>
        <taxon>Coriobacteriaceae</taxon>
        <taxon>Collinsella</taxon>
    </lineage>
</organism>
<feature type="binding site" evidence="5">
    <location>
        <position position="65"/>
    </location>
    <ligand>
        <name>a divalent metal cation</name>
        <dbReference type="ChEBI" id="CHEBI:60240"/>
        <label>1</label>
    </ligand>
</feature>
<dbReference type="InterPro" id="IPR036069">
    <property type="entry name" value="DUF34/NIF3_sf"/>
</dbReference>
<feature type="binding site" evidence="5">
    <location>
        <position position="229"/>
    </location>
    <ligand>
        <name>a divalent metal cation</name>
        <dbReference type="ChEBI" id="CHEBI:60240"/>
        <label>1</label>
    </ligand>
</feature>
<evidence type="ECO:0000256" key="2">
    <source>
        <dbReference type="ARBA" id="ARBA00011643"/>
    </source>
</evidence>
<dbReference type="RefSeq" id="WP_006721216.1">
    <property type="nucleotide sequence ID" value="NZ_CP085935.1"/>
</dbReference>
<dbReference type="InterPro" id="IPR002678">
    <property type="entry name" value="DUF34/NIF3"/>
</dbReference>
<dbReference type="Proteomes" id="UP000003560">
    <property type="component" value="Unassembled WGS sequence"/>
</dbReference>
<keyword evidence="4 5" id="KW-0479">Metal-binding</keyword>
<comment type="similarity">
    <text evidence="1">Belongs to the GTP cyclohydrolase I type 2/NIF3 family.</text>
</comment>
<dbReference type="Pfam" id="PF01784">
    <property type="entry name" value="DUF34_NIF3"/>
    <property type="match status" value="1"/>
</dbReference>
<evidence type="ECO:0000313" key="6">
    <source>
        <dbReference type="EMBL" id="EEA90227.1"/>
    </source>
</evidence>
<comment type="caution">
    <text evidence="6">The sequence shown here is derived from an EMBL/GenBank/DDBJ whole genome shotgun (WGS) entry which is preliminary data.</text>
</comment>
<reference evidence="6 7" key="1">
    <citation type="submission" date="2008-10" db="EMBL/GenBank/DDBJ databases">
        <title>Draft genome sequence of Collinsella stercoris (DSM 13279).</title>
        <authorList>
            <person name="Sudarsanam P."/>
            <person name="Ley R."/>
            <person name="Guruge J."/>
            <person name="Turnbaugh P.J."/>
            <person name="Mahowald M."/>
            <person name="Liep D."/>
            <person name="Gordon J."/>
        </authorList>
    </citation>
    <scope>NUCLEOTIDE SEQUENCE [LARGE SCALE GENOMIC DNA]</scope>
    <source>
        <strain evidence="6 7">DSM 13279</strain>
    </source>
</reference>
<dbReference type="FunFam" id="3.40.1390.30:FF:000001">
    <property type="entry name" value="GTP cyclohydrolase 1 type 2"/>
    <property type="match status" value="1"/>
</dbReference>
<dbReference type="PANTHER" id="PTHR13799:SF14">
    <property type="entry name" value="GTP CYCLOHYDROLASE 1 TYPE 2 HOMOLOG"/>
    <property type="match status" value="1"/>
</dbReference>